<evidence type="ECO:0000313" key="3">
    <source>
        <dbReference type="Proteomes" id="UP000770717"/>
    </source>
</evidence>
<dbReference type="EMBL" id="WNTK01008781">
    <property type="protein sequence ID" value="KAG9462936.1"/>
    <property type="molecule type" value="Genomic_DNA"/>
</dbReference>
<evidence type="ECO:0000313" key="2">
    <source>
        <dbReference type="EMBL" id="KAG9462936.1"/>
    </source>
</evidence>
<reference evidence="2" key="1">
    <citation type="thesis" date="2020" institute="ProQuest LLC" country="789 East Eisenhower Parkway, Ann Arbor, MI, USA">
        <title>Comparative Genomics and Chromosome Evolution.</title>
        <authorList>
            <person name="Mudd A.B."/>
        </authorList>
    </citation>
    <scope>NUCLEOTIDE SEQUENCE</scope>
    <source>
        <strain evidence="2">HN-11 Male</strain>
        <tissue evidence="2">Kidney and liver</tissue>
    </source>
</reference>
<feature type="compositionally biased region" description="Acidic residues" evidence="1">
    <location>
        <begin position="1"/>
        <end position="10"/>
    </location>
</feature>
<dbReference type="AlphaFoldDB" id="A0A8J6B7U9"/>
<dbReference type="Proteomes" id="UP000770717">
    <property type="component" value="Unassembled WGS sequence"/>
</dbReference>
<evidence type="ECO:0000256" key="1">
    <source>
        <dbReference type="SAM" id="MobiDB-lite"/>
    </source>
</evidence>
<feature type="region of interest" description="Disordered" evidence="1">
    <location>
        <begin position="1"/>
        <end position="23"/>
    </location>
</feature>
<gene>
    <name evidence="2" type="ORF">GDO78_022784</name>
</gene>
<keyword evidence="3" id="KW-1185">Reference proteome</keyword>
<sequence>MSETTMEEDISSNHYQRPSREFGGLQDRGRLRLLVRMDLYNYRVCAHEQLGLDSRPARQGHTGLLNRMSAVVFAHARSDVFFTT</sequence>
<proteinExistence type="predicted"/>
<comment type="caution">
    <text evidence="2">The sequence shown here is derived from an EMBL/GenBank/DDBJ whole genome shotgun (WGS) entry which is preliminary data.</text>
</comment>
<organism evidence="2 3">
    <name type="scientific">Eleutherodactylus coqui</name>
    <name type="common">Puerto Rican coqui</name>
    <dbReference type="NCBI Taxonomy" id="57060"/>
    <lineage>
        <taxon>Eukaryota</taxon>
        <taxon>Metazoa</taxon>
        <taxon>Chordata</taxon>
        <taxon>Craniata</taxon>
        <taxon>Vertebrata</taxon>
        <taxon>Euteleostomi</taxon>
        <taxon>Amphibia</taxon>
        <taxon>Batrachia</taxon>
        <taxon>Anura</taxon>
        <taxon>Neobatrachia</taxon>
        <taxon>Hyloidea</taxon>
        <taxon>Eleutherodactylidae</taxon>
        <taxon>Eleutherodactylinae</taxon>
        <taxon>Eleutherodactylus</taxon>
        <taxon>Eleutherodactylus</taxon>
    </lineage>
</organism>
<name>A0A8J6B7U9_ELECQ</name>
<protein>
    <submittedName>
        <fullName evidence="2">Uncharacterized protein</fullName>
    </submittedName>
</protein>
<accession>A0A8J6B7U9</accession>